<dbReference type="Proteomes" id="UP000231019">
    <property type="component" value="Unassembled WGS sequence"/>
</dbReference>
<name>A0A2M7G826_9BACT</name>
<evidence type="ECO:0000313" key="3">
    <source>
        <dbReference type="Proteomes" id="UP000231019"/>
    </source>
</evidence>
<dbReference type="AlphaFoldDB" id="A0A2M7G826"/>
<keyword evidence="1" id="KW-0472">Membrane</keyword>
<evidence type="ECO:0000313" key="2">
    <source>
        <dbReference type="EMBL" id="PIW18153.1"/>
    </source>
</evidence>
<reference evidence="2 3" key="1">
    <citation type="submission" date="2017-09" db="EMBL/GenBank/DDBJ databases">
        <title>Depth-based differentiation of microbial function through sediment-hosted aquifers and enrichment of novel symbionts in the deep terrestrial subsurface.</title>
        <authorList>
            <person name="Probst A.J."/>
            <person name="Ladd B."/>
            <person name="Jarett J.K."/>
            <person name="Geller-Mcgrath D.E."/>
            <person name="Sieber C.M."/>
            <person name="Emerson J.B."/>
            <person name="Anantharaman K."/>
            <person name="Thomas B.C."/>
            <person name="Malmstrom R."/>
            <person name="Stieglmeier M."/>
            <person name="Klingl A."/>
            <person name="Woyke T."/>
            <person name="Ryan C.M."/>
            <person name="Banfield J.F."/>
        </authorList>
    </citation>
    <scope>NUCLEOTIDE SEQUENCE [LARGE SCALE GENOMIC DNA]</scope>
    <source>
        <strain evidence="2">CG17_big_fil_post_rev_8_21_14_2_50_48_46</strain>
    </source>
</reference>
<proteinExistence type="predicted"/>
<accession>A0A2M7G826</accession>
<protein>
    <submittedName>
        <fullName evidence="2">Uncharacterized protein</fullName>
    </submittedName>
</protein>
<sequence>MIPGPLAESDYQRLQDYLAQTMRQELWQISRQRMIYLAMSGFSLMLFAVILFVNAQRYQNRMLWVIGFCLVIFSLVEFLELDALHSGKSILQSLAPQSQPMEKDKHGR</sequence>
<keyword evidence="1" id="KW-1133">Transmembrane helix</keyword>
<organism evidence="2 3">
    <name type="scientific">bacterium (Candidatus Blackallbacteria) CG17_big_fil_post_rev_8_21_14_2_50_48_46</name>
    <dbReference type="NCBI Taxonomy" id="2014261"/>
    <lineage>
        <taxon>Bacteria</taxon>
        <taxon>Candidatus Blackallbacteria</taxon>
    </lineage>
</organism>
<evidence type="ECO:0000256" key="1">
    <source>
        <dbReference type="SAM" id="Phobius"/>
    </source>
</evidence>
<dbReference type="EMBL" id="PFFQ01000014">
    <property type="protein sequence ID" value="PIW18153.1"/>
    <property type="molecule type" value="Genomic_DNA"/>
</dbReference>
<comment type="caution">
    <text evidence="2">The sequence shown here is derived from an EMBL/GenBank/DDBJ whole genome shotgun (WGS) entry which is preliminary data.</text>
</comment>
<keyword evidence="1" id="KW-0812">Transmembrane</keyword>
<feature type="transmembrane region" description="Helical" evidence="1">
    <location>
        <begin position="61"/>
        <end position="79"/>
    </location>
</feature>
<gene>
    <name evidence="2" type="ORF">COW36_06385</name>
</gene>
<feature type="transmembrane region" description="Helical" evidence="1">
    <location>
        <begin position="34"/>
        <end position="55"/>
    </location>
</feature>